<dbReference type="PROSITE" id="PS50294">
    <property type="entry name" value="WD_REPEATS_REGION"/>
    <property type="match status" value="1"/>
</dbReference>
<gene>
    <name evidence="8" type="primary">Dgri\GH11495</name>
    <name evidence="8" type="ORF">Dgri_GH11495</name>
</gene>
<evidence type="ECO:0000256" key="2">
    <source>
        <dbReference type="ARBA" id="ARBA00005616"/>
    </source>
</evidence>
<dbReference type="PANTHER" id="PTHR19861">
    <property type="entry name" value="WD40 REPEAT PROTEIN SWD2"/>
    <property type="match status" value="1"/>
</dbReference>
<dbReference type="InterPro" id="IPR015943">
    <property type="entry name" value="WD40/YVTN_repeat-like_dom_sf"/>
</dbReference>
<evidence type="ECO:0000256" key="1">
    <source>
        <dbReference type="ARBA" id="ARBA00004123"/>
    </source>
</evidence>
<reference evidence="8 9" key="1">
    <citation type="journal article" date="2007" name="Nature">
        <title>Evolution of genes and genomes on the Drosophila phylogeny.</title>
        <authorList>
            <consortium name="Drosophila 12 Genomes Consortium"/>
            <person name="Clark A.G."/>
            <person name="Eisen M.B."/>
            <person name="Smith D.R."/>
            <person name="Bergman C.M."/>
            <person name="Oliver B."/>
            <person name="Markow T.A."/>
            <person name="Kaufman T.C."/>
            <person name="Kellis M."/>
            <person name="Gelbart W."/>
            <person name="Iyer V.N."/>
            <person name="Pollard D.A."/>
            <person name="Sackton T.B."/>
            <person name="Larracuente A.M."/>
            <person name="Singh N.D."/>
            <person name="Abad J.P."/>
            <person name="Abt D.N."/>
            <person name="Adryan B."/>
            <person name="Aguade M."/>
            <person name="Akashi H."/>
            <person name="Anderson W.W."/>
            <person name="Aquadro C.F."/>
            <person name="Ardell D.H."/>
            <person name="Arguello R."/>
            <person name="Artieri C.G."/>
            <person name="Barbash D.A."/>
            <person name="Barker D."/>
            <person name="Barsanti P."/>
            <person name="Batterham P."/>
            <person name="Batzoglou S."/>
            <person name="Begun D."/>
            <person name="Bhutkar A."/>
            <person name="Blanco E."/>
            <person name="Bosak S.A."/>
            <person name="Bradley R.K."/>
            <person name="Brand A.D."/>
            <person name="Brent M.R."/>
            <person name="Brooks A.N."/>
            <person name="Brown R.H."/>
            <person name="Butlin R.K."/>
            <person name="Caggese C."/>
            <person name="Calvi B.R."/>
            <person name="Bernardo de Carvalho A."/>
            <person name="Caspi A."/>
            <person name="Castrezana S."/>
            <person name="Celniker S.E."/>
            <person name="Chang J.L."/>
            <person name="Chapple C."/>
            <person name="Chatterji S."/>
            <person name="Chinwalla A."/>
            <person name="Civetta A."/>
            <person name="Clifton S.W."/>
            <person name="Comeron J.M."/>
            <person name="Costello J.C."/>
            <person name="Coyne J.A."/>
            <person name="Daub J."/>
            <person name="David R.G."/>
            <person name="Delcher A.L."/>
            <person name="Delehaunty K."/>
            <person name="Do C.B."/>
            <person name="Ebling H."/>
            <person name="Edwards K."/>
            <person name="Eickbush T."/>
            <person name="Evans J.D."/>
            <person name="Filipski A."/>
            <person name="Findeiss S."/>
            <person name="Freyhult E."/>
            <person name="Fulton L."/>
            <person name="Fulton R."/>
            <person name="Garcia A.C."/>
            <person name="Gardiner A."/>
            <person name="Garfield D.A."/>
            <person name="Garvin B.E."/>
            <person name="Gibson G."/>
            <person name="Gilbert D."/>
            <person name="Gnerre S."/>
            <person name="Godfrey J."/>
            <person name="Good R."/>
            <person name="Gotea V."/>
            <person name="Gravely B."/>
            <person name="Greenberg A.J."/>
            <person name="Griffiths-Jones S."/>
            <person name="Gross S."/>
            <person name="Guigo R."/>
            <person name="Gustafson E.A."/>
            <person name="Haerty W."/>
            <person name="Hahn M.W."/>
            <person name="Halligan D.L."/>
            <person name="Halpern A.L."/>
            <person name="Halter G.M."/>
            <person name="Han M.V."/>
            <person name="Heger A."/>
            <person name="Hillier L."/>
            <person name="Hinrichs A.S."/>
            <person name="Holmes I."/>
            <person name="Hoskins R.A."/>
            <person name="Hubisz M.J."/>
            <person name="Hultmark D."/>
            <person name="Huntley M.A."/>
            <person name="Jaffe D.B."/>
            <person name="Jagadeeshan S."/>
            <person name="Jeck W.R."/>
            <person name="Johnson J."/>
            <person name="Jones C.D."/>
            <person name="Jordan W.C."/>
            <person name="Karpen G.H."/>
            <person name="Kataoka E."/>
            <person name="Keightley P.D."/>
            <person name="Kheradpour P."/>
            <person name="Kirkness E.F."/>
            <person name="Koerich L.B."/>
            <person name="Kristiansen K."/>
            <person name="Kudrna D."/>
            <person name="Kulathinal R.J."/>
            <person name="Kumar S."/>
            <person name="Kwok R."/>
            <person name="Lander E."/>
            <person name="Langley C.H."/>
            <person name="Lapoint R."/>
            <person name="Lazzaro B.P."/>
            <person name="Lee S.J."/>
            <person name="Levesque L."/>
            <person name="Li R."/>
            <person name="Lin C.F."/>
            <person name="Lin M.F."/>
            <person name="Lindblad-Toh K."/>
            <person name="Llopart A."/>
            <person name="Long M."/>
            <person name="Low L."/>
            <person name="Lozovsky E."/>
            <person name="Lu J."/>
            <person name="Luo M."/>
            <person name="Machado C.A."/>
            <person name="Makalowski W."/>
            <person name="Marzo M."/>
            <person name="Matsuda M."/>
            <person name="Matzkin L."/>
            <person name="McAllister B."/>
            <person name="McBride C.S."/>
            <person name="McKernan B."/>
            <person name="McKernan K."/>
            <person name="Mendez-Lago M."/>
            <person name="Minx P."/>
            <person name="Mollenhauer M.U."/>
            <person name="Montooth K."/>
            <person name="Mount S.M."/>
            <person name="Mu X."/>
            <person name="Myers E."/>
            <person name="Negre B."/>
            <person name="Newfeld S."/>
            <person name="Nielsen R."/>
            <person name="Noor M.A."/>
            <person name="O'Grady P."/>
            <person name="Pachter L."/>
            <person name="Papaceit M."/>
            <person name="Parisi M.J."/>
            <person name="Parisi M."/>
            <person name="Parts L."/>
            <person name="Pedersen J.S."/>
            <person name="Pesole G."/>
            <person name="Phillippy A.M."/>
            <person name="Ponting C.P."/>
            <person name="Pop M."/>
            <person name="Porcelli D."/>
            <person name="Powell J.R."/>
            <person name="Prohaska S."/>
            <person name="Pruitt K."/>
            <person name="Puig M."/>
            <person name="Quesneville H."/>
            <person name="Ram K.R."/>
            <person name="Rand D."/>
            <person name="Rasmussen M.D."/>
            <person name="Reed L.K."/>
            <person name="Reenan R."/>
            <person name="Reily A."/>
            <person name="Remington K.A."/>
            <person name="Rieger T.T."/>
            <person name="Ritchie M.G."/>
            <person name="Robin C."/>
            <person name="Rogers Y.H."/>
            <person name="Rohde C."/>
            <person name="Rozas J."/>
            <person name="Rubenfield M.J."/>
            <person name="Ruiz A."/>
            <person name="Russo S."/>
            <person name="Salzberg S.L."/>
            <person name="Sanchez-Gracia A."/>
            <person name="Saranga D.J."/>
            <person name="Sato H."/>
            <person name="Schaeffer S.W."/>
            <person name="Schatz M.C."/>
            <person name="Schlenke T."/>
            <person name="Schwartz R."/>
            <person name="Segarra C."/>
            <person name="Singh R.S."/>
            <person name="Sirot L."/>
            <person name="Sirota M."/>
            <person name="Sisneros N.B."/>
            <person name="Smith C.D."/>
            <person name="Smith T.F."/>
            <person name="Spieth J."/>
            <person name="Stage D.E."/>
            <person name="Stark A."/>
            <person name="Stephan W."/>
            <person name="Strausberg R.L."/>
            <person name="Strempel S."/>
            <person name="Sturgill D."/>
            <person name="Sutton G."/>
            <person name="Sutton G.G."/>
            <person name="Tao W."/>
            <person name="Teichmann S."/>
            <person name="Tobari Y.N."/>
            <person name="Tomimura Y."/>
            <person name="Tsolas J.M."/>
            <person name="Valente V.L."/>
            <person name="Venter E."/>
            <person name="Venter J.C."/>
            <person name="Vicario S."/>
            <person name="Vieira F.G."/>
            <person name="Vilella A.J."/>
            <person name="Villasante A."/>
            <person name="Walenz B."/>
            <person name="Wang J."/>
            <person name="Wasserman M."/>
            <person name="Watts T."/>
            <person name="Wilson D."/>
            <person name="Wilson R.K."/>
            <person name="Wing R.A."/>
            <person name="Wolfner M.F."/>
            <person name="Wong A."/>
            <person name="Wong G.K."/>
            <person name="Wu C.I."/>
            <person name="Wu G."/>
            <person name="Yamamoto D."/>
            <person name="Yang H.P."/>
            <person name="Yang S.P."/>
            <person name="Yorke J.A."/>
            <person name="Yoshida K."/>
            <person name="Zdobnov E."/>
            <person name="Zhang P."/>
            <person name="Zhang Y."/>
            <person name="Zimin A.V."/>
            <person name="Baldwin J."/>
            <person name="Abdouelleil A."/>
            <person name="Abdulkadir J."/>
            <person name="Abebe A."/>
            <person name="Abera B."/>
            <person name="Abreu J."/>
            <person name="Acer S.C."/>
            <person name="Aftuck L."/>
            <person name="Alexander A."/>
            <person name="An P."/>
            <person name="Anderson E."/>
            <person name="Anderson S."/>
            <person name="Arachi H."/>
            <person name="Azer M."/>
            <person name="Bachantsang P."/>
            <person name="Barry A."/>
            <person name="Bayul T."/>
            <person name="Berlin A."/>
            <person name="Bessette D."/>
            <person name="Bloom T."/>
            <person name="Blye J."/>
            <person name="Boguslavskiy L."/>
            <person name="Bonnet C."/>
            <person name="Boukhgalter B."/>
            <person name="Bourzgui I."/>
            <person name="Brown A."/>
            <person name="Cahill P."/>
            <person name="Channer S."/>
            <person name="Cheshatsang Y."/>
            <person name="Chuda L."/>
            <person name="Citroen M."/>
            <person name="Collymore A."/>
            <person name="Cooke P."/>
            <person name="Costello M."/>
            <person name="D'Aco K."/>
            <person name="Daza R."/>
            <person name="De Haan G."/>
            <person name="DeGray S."/>
            <person name="DeMaso C."/>
            <person name="Dhargay N."/>
            <person name="Dooley K."/>
            <person name="Dooley E."/>
            <person name="Doricent M."/>
            <person name="Dorje P."/>
            <person name="Dorjee K."/>
            <person name="Dupes A."/>
            <person name="Elong R."/>
            <person name="Falk J."/>
            <person name="Farina A."/>
            <person name="Faro S."/>
            <person name="Ferguson D."/>
            <person name="Fisher S."/>
            <person name="Foley C.D."/>
            <person name="Franke A."/>
            <person name="Friedrich D."/>
            <person name="Gadbois L."/>
            <person name="Gearin G."/>
            <person name="Gearin C.R."/>
            <person name="Giannoukos G."/>
            <person name="Goode T."/>
            <person name="Graham J."/>
            <person name="Grandbois E."/>
            <person name="Grewal S."/>
            <person name="Gyaltsen K."/>
            <person name="Hafez N."/>
            <person name="Hagos B."/>
            <person name="Hall J."/>
            <person name="Henson C."/>
            <person name="Hollinger A."/>
            <person name="Honan T."/>
            <person name="Huard M.D."/>
            <person name="Hughes L."/>
            <person name="Hurhula B."/>
            <person name="Husby M.E."/>
            <person name="Kamat A."/>
            <person name="Kanga B."/>
            <person name="Kashin S."/>
            <person name="Khazanovich D."/>
            <person name="Kisner P."/>
            <person name="Lance K."/>
            <person name="Lara M."/>
            <person name="Lee W."/>
            <person name="Lennon N."/>
            <person name="Letendre F."/>
            <person name="LeVine R."/>
            <person name="Lipovsky A."/>
            <person name="Liu X."/>
            <person name="Liu J."/>
            <person name="Liu S."/>
            <person name="Lokyitsang T."/>
            <person name="Lokyitsang Y."/>
            <person name="Lubonja R."/>
            <person name="Lui A."/>
            <person name="MacDonald P."/>
            <person name="Magnisalis V."/>
            <person name="Maru K."/>
            <person name="Matthews C."/>
            <person name="McCusker W."/>
            <person name="McDonough S."/>
            <person name="Mehta T."/>
            <person name="Meldrim J."/>
            <person name="Meneus L."/>
            <person name="Mihai O."/>
            <person name="Mihalev A."/>
            <person name="Mihova T."/>
            <person name="Mittelman R."/>
            <person name="Mlenga V."/>
            <person name="Montmayeur A."/>
            <person name="Mulrain L."/>
            <person name="Navidi A."/>
            <person name="Naylor J."/>
            <person name="Negash T."/>
            <person name="Nguyen T."/>
            <person name="Nguyen N."/>
            <person name="Nicol R."/>
            <person name="Norbu C."/>
            <person name="Norbu N."/>
            <person name="Novod N."/>
            <person name="O'Neill B."/>
            <person name="Osman S."/>
            <person name="Markiewicz E."/>
            <person name="Oyono O.L."/>
            <person name="Patti C."/>
            <person name="Phunkhang P."/>
            <person name="Pierre F."/>
            <person name="Priest M."/>
            <person name="Raghuraman S."/>
            <person name="Rege F."/>
            <person name="Reyes R."/>
            <person name="Rise C."/>
            <person name="Rogov P."/>
            <person name="Ross K."/>
            <person name="Ryan E."/>
            <person name="Settipalli S."/>
            <person name="Shea T."/>
            <person name="Sherpa N."/>
            <person name="Shi L."/>
            <person name="Shih D."/>
            <person name="Sparrow T."/>
            <person name="Spaulding J."/>
            <person name="Stalker J."/>
            <person name="Stange-Thomann N."/>
            <person name="Stavropoulos S."/>
            <person name="Stone C."/>
            <person name="Strader C."/>
            <person name="Tesfaye S."/>
            <person name="Thomson T."/>
            <person name="Thoulutsang Y."/>
            <person name="Thoulutsang D."/>
            <person name="Topham K."/>
            <person name="Topping I."/>
            <person name="Tsamla T."/>
            <person name="Vassiliev H."/>
            <person name="Vo A."/>
            <person name="Wangchuk T."/>
            <person name="Wangdi T."/>
            <person name="Weiand M."/>
            <person name="Wilkinson J."/>
            <person name="Wilson A."/>
            <person name="Yadav S."/>
            <person name="Young G."/>
            <person name="Yu Q."/>
            <person name="Zembek L."/>
            <person name="Zhong D."/>
            <person name="Zimmer A."/>
            <person name="Zwirko Z."/>
            <person name="Jaffe D.B."/>
            <person name="Alvarez P."/>
            <person name="Brockman W."/>
            <person name="Butler J."/>
            <person name="Chin C."/>
            <person name="Gnerre S."/>
            <person name="Grabherr M."/>
            <person name="Kleber M."/>
            <person name="Mauceli E."/>
            <person name="MacCallum I."/>
        </authorList>
    </citation>
    <scope>NUCLEOTIDE SEQUENCE [LARGE SCALE GENOMIC DNA]</scope>
    <source>
        <strain evidence="9">Tucson 15287-2541.00</strain>
    </source>
</reference>
<organism evidence="9">
    <name type="scientific">Drosophila grimshawi</name>
    <name type="common">Hawaiian fruit fly</name>
    <name type="synonym">Idiomyia grimshawi</name>
    <dbReference type="NCBI Taxonomy" id="7222"/>
    <lineage>
        <taxon>Eukaryota</taxon>
        <taxon>Metazoa</taxon>
        <taxon>Ecdysozoa</taxon>
        <taxon>Arthropoda</taxon>
        <taxon>Hexapoda</taxon>
        <taxon>Insecta</taxon>
        <taxon>Pterygota</taxon>
        <taxon>Neoptera</taxon>
        <taxon>Endopterygota</taxon>
        <taxon>Diptera</taxon>
        <taxon>Brachycera</taxon>
        <taxon>Muscomorpha</taxon>
        <taxon>Ephydroidea</taxon>
        <taxon>Drosophilidae</taxon>
        <taxon>Drosophila</taxon>
        <taxon>Hawaiian Drosophila</taxon>
    </lineage>
</organism>
<dbReference type="GO" id="GO:0048188">
    <property type="term" value="C:Set1C/COMPASS complex"/>
    <property type="evidence" value="ECO:0007669"/>
    <property type="project" value="TreeGrafter"/>
</dbReference>
<evidence type="ECO:0000256" key="7">
    <source>
        <dbReference type="SAM" id="MobiDB-lite"/>
    </source>
</evidence>
<dbReference type="HOGENOM" id="CLU_044117_0_0_1"/>
<comment type="subcellular location">
    <subcellularLocation>
        <location evidence="1">Nucleus</location>
    </subcellularLocation>
</comment>
<dbReference type="AlphaFoldDB" id="B4JAT8"/>
<dbReference type="PhylomeDB" id="B4JAT8"/>
<keyword evidence="9" id="KW-1185">Reference proteome</keyword>
<feature type="region of interest" description="Disordered" evidence="7">
    <location>
        <begin position="342"/>
        <end position="389"/>
    </location>
</feature>
<evidence type="ECO:0000256" key="6">
    <source>
        <dbReference type="PROSITE-ProRule" id="PRU00221"/>
    </source>
</evidence>
<name>B4JAT8_DROGR</name>
<comment type="similarity">
    <text evidence="2">Belongs to the WD repeat SWD2 family.</text>
</comment>
<dbReference type="InterPro" id="IPR001680">
    <property type="entry name" value="WD40_rpt"/>
</dbReference>
<dbReference type="InParanoid" id="B4JAT8"/>
<accession>B4JAT8</accession>
<dbReference type="SMART" id="SM00320">
    <property type="entry name" value="WD40"/>
    <property type="match status" value="5"/>
</dbReference>
<dbReference type="Gene3D" id="2.130.10.10">
    <property type="entry name" value="YVTN repeat-like/Quinoprotein amine dehydrogenase"/>
    <property type="match status" value="1"/>
</dbReference>
<dbReference type="OrthoDB" id="10251741at2759"/>
<evidence type="ECO:0000256" key="5">
    <source>
        <dbReference type="ARBA" id="ARBA00023242"/>
    </source>
</evidence>
<sequence>MELNKKINLTVKEMQKFDVERIFRDTDEPKYSMCFSDDGELLAVCDHENLCLYDCLSLQKLSQVHMRRFHSELICFTHQKHRLLHSSTKKDYAIRCLDLNRHKHVRLLSGHTKRVRALCFQPGSQHQFLSAGWDNRVYIWDLRSSKYTQHFDYLHSPLVAYDPDGLLFATSSDNERIEVHDVRMLSSKPCQQFGYKLKKEAKWTQLQFAPDGKTLMVSTDYSGCFSVNAFNGGFHLDYTGYQNESRLPTQSCYTPDSQFVLAGVDKGRVHVWSAECGQTVAVLHSNSLEPVRCLQFNPKQTMFVTSDSMTRFWLSKTNENNEQQVEGKRKLKSVVHKITPIIDLTTMDDSEDDDDDDEEEEEEQQRINNFSSRRYFGPMPKRYPCIPPPAIRQRRRFWHPVWQRNEDDSPEEGELNDDD</sequence>
<dbReference type="PANTHER" id="PTHR19861:SF0">
    <property type="entry name" value="WD REPEAT-CONTAINING PROTEIN 82"/>
    <property type="match status" value="1"/>
</dbReference>
<dbReference type="InterPro" id="IPR036322">
    <property type="entry name" value="WD40_repeat_dom_sf"/>
</dbReference>
<dbReference type="GO" id="GO:0003682">
    <property type="term" value="F:chromatin binding"/>
    <property type="evidence" value="ECO:0007669"/>
    <property type="project" value="TreeGrafter"/>
</dbReference>
<dbReference type="KEGG" id="dgr:6561965"/>
<dbReference type="FunCoup" id="B4JAT8">
    <property type="interactions" value="66"/>
</dbReference>
<protein>
    <submittedName>
        <fullName evidence="8">GH11495</fullName>
    </submittedName>
</protein>
<dbReference type="Proteomes" id="UP000001070">
    <property type="component" value="Unassembled WGS sequence"/>
</dbReference>
<dbReference type="SUPFAM" id="SSF50978">
    <property type="entry name" value="WD40 repeat-like"/>
    <property type="match status" value="1"/>
</dbReference>
<feature type="repeat" description="WD" evidence="6">
    <location>
        <begin position="108"/>
        <end position="150"/>
    </location>
</feature>
<dbReference type="eggNOG" id="KOG1446">
    <property type="taxonomic scope" value="Eukaryota"/>
</dbReference>
<evidence type="ECO:0000313" key="8">
    <source>
        <dbReference type="EMBL" id="EDW03896.1"/>
    </source>
</evidence>
<dbReference type="OMA" id="WTQLQFA"/>
<dbReference type="Pfam" id="PF00400">
    <property type="entry name" value="WD40"/>
    <property type="match status" value="2"/>
</dbReference>
<proteinExistence type="inferred from homology"/>
<feature type="compositionally biased region" description="Acidic residues" evidence="7">
    <location>
        <begin position="346"/>
        <end position="363"/>
    </location>
</feature>
<evidence type="ECO:0000313" key="9">
    <source>
        <dbReference type="Proteomes" id="UP000001070"/>
    </source>
</evidence>
<dbReference type="PROSITE" id="PS50082">
    <property type="entry name" value="WD_REPEATS_2"/>
    <property type="match status" value="1"/>
</dbReference>
<keyword evidence="3 6" id="KW-0853">WD repeat</keyword>
<dbReference type="STRING" id="7222.B4JAT8"/>
<dbReference type="EMBL" id="CH916368">
    <property type="protein sequence ID" value="EDW03896.1"/>
    <property type="molecule type" value="Genomic_DNA"/>
</dbReference>
<dbReference type="InterPro" id="IPR037867">
    <property type="entry name" value="Swd2/WDR82"/>
</dbReference>
<evidence type="ECO:0000256" key="3">
    <source>
        <dbReference type="ARBA" id="ARBA00022574"/>
    </source>
</evidence>
<keyword evidence="4" id="KW-0677">Repeat</keyword>
<evidence type="ECO:0000256" key="4">
    <source>
        <dbReference type="ARBA" id="ARBA00022737"/>
    </source>
</evidence>
<keyword evidence="5" id="KW-0539">Nucleus</keyword>
<dbReference type="GO" id="GO:0016070">
    <property type="term" value="P:RNA metabolic process"/>
    <property type="evidence" value="ECO:0007669"/>
    <property type="project" value="UniProtKB-ARBA"/>
</dbReference>